<dbReference type="Pfam" id="PF00107">
    <property type="entry name" value="ADH_zinc_N"/>
    <property type="match status" value="1"/>
</dbReference>
<dbReference type="InterPro" id="IPR011032">
    <property type="entry name" value="GroES-like_sf"/>
</dbReference>
<organism evidence="6">
    <name type="scientific">marine sediment metagenome</name>
    <dbReference type="NCBI Taxonomy" id="412755"/>
    <lineage>
        <taxon>unclassified sequences</taxon>
        <taxon>metagenomes</taxon>
        <taxon>ecological metagenomes</taxon>
    </lineage>
</organism>
<dbReference type="InterPro" id="IPR036291">
    <property type="entry name" value="NAD(P)-bd_dom_sf"/>
</dbReference>
<gene>
    <name evidence="6" type="ORF">S01H1_65036</name>
</gene>
<dbReference type="AlphaFoldDB" id="X0XBA1"/>
<sequence>HYPPVIMGHEYSGLVGPMGSEVTGLVEGQPISYHHGPSPFPGYRRDGCFARYLKLKADTVMPLPEGISLEEATQFETVRPAIAVVRDGARMKPGEHLAISGPGPVGLLALQVAKADGAGKVTVIGAERDARLRLPVAKELGADEVLQFSEDLTDHLAGENAPHNWCECSGAPEALKLAVDCVRYGGRVVESGISAGPWDVDFWRVARSNLTIRGMWGGSEDYVFTGIDMIREGKLSIKKLITHVMPLEKWQ</sequence>
<dbReference type="PANTHER" id="PTHR43401">
    <property type="entry name" value="L-THREONINE 3-DEHYDROGENASE"/>
    <property type="match status" value="1"/>
</dbReference>
<dbReference type="GO" id="GO:0008270">
    <property type="term" value="F:zinc ion binding"/>
    <property type="evidence" value="ECO:0007669"/>
    <property type="project" value="InterPro"/>
</dbReference>
<dbReference type="Gene3D" id="3.40.50.720">
    <property type="entry name" value="NAD(P)-binding Rossmann-like Domain"/>
    <property type="match status" value="1"/>
</dbReference>
<dbReference type="SUPFAM" id="SSF51735">
    <property type="entry name" value="NAD(P)-binding Rossmann-fold domains"/>
    <property type="match status" value="1"/>
</dbReference>
<dbReference type="InterPro" id="IPR002328">
    <property type="entry name" value="ADH_Zn_CS"/>
</dbReference>
<keyword evidence="3" id="KW-0560">Oxidoreductase</keyword>
<reference evidence="6" key="1">
    <citation type="journal article" date="2014" name="Front. Microbiol.">
        <title>High frequency of phylogenetically diverse reductive dehalogenase-homologous genes in deep subseafloor sedimentary metagenomes.</title>
        <authorList>
            <person name="Kawai M."/>
            <person name="Futagami T."/>
            <person name="Toyoda A."/>
            <person name="Takaki Y."/>
            <person name="Nishi S."/>
            <person name="Hori S."/>
            <person name="Arai W."/>
            <person name="Tsubouchi T."/>
            <person name="Morono Y."/>
            <person name="Uchiyama I."/>
            <person name="Ito T."/>
            <person name="Fujiyama A."/>
            <person name="Inagaki F."/>
            <person name="Takami H."/>
        </authorList>
    </citation>
    <scope>NUCLEOTIDE SEQUENCE</scope>
    <source>
        <strain evidence="6">Expedition CK06-06</strain>
    </source>
</reference>
<evidence type="ECO:0000313" key="6">
    <source>
        <dbReference type="EMBL" id="GAG33938.1"/>
    </source>
</evidence>
<keyword evidence="2" id="KW-0862">Zinc</keyword>
<feature type="non-terminal residue" evidence="6">
    <location>
        <position position="1"/>
    </location>
</feature>
<evidence type="ECO:0000256" key="3">
    <source>
        <dbReference type="ARBA" id="ARBA00023002"/>
    </source>
</evidence>
<dbReference type="SUPFAM" id="SSF50129">
    <property type="entry name" value="GroES-like"/>
    <property type="match status" value="1"/>
</dbReference>
<accession>X0XBA1</accession>
<evidence type="ECO:0000259" key="4">
    <source>
        <dbReference type="Pfam" id="PF00107"/>
    </source>
</evidence>
<dbReference type="Pfam" id="PF08240">
    <property type="entry name" value="ADH_N"/>
    <property type="match status" value="1"/>
</dbReference>
<dbReference type="GO" id="GO:0016491">
    <property type="term" value="F:oxidoreductase activity"/>
    <property type="evidence" value="ECO:0007669"/>
    <property type="project" value="UniProtKB-KW"/>
</dbReference>
<evidence type="ECO:0000256" key="1">
    <source>
        <dbReference type="ARBA" id="ARBA00022723"/>
    </source>
</evidence>
<proteinExistence type="predicted"/>
<feature type="domain" description="Alcohol dehydrogenase-like C-terminal" evidence="4">
    <location>
        <begin position="104"/>
        <end position="224"/>
    </location>
</feature>
<dbReference type="EMBL" id="BARS01042911">
    <property type="protein sequence ID" value="GAG33938.1"/>
    <property type="molecule type" value="Genomic_DNA"/>
</dbReference>
<dbReference type="InterPro" id="IPR050129">
    <property type="entry name" value="Zn_alcohol_dh"/>
</dbReference>
<dbReference type="InterPro" id="IPR013149">
    <property type="entry name" value="ADH-like_C"/>
</dbReference>
<protein>
    <submittedName>
        <fullName evidence="6">Uncharacterized protein</fullName>
    </submittedName>
</protein>
<evidence type="ECO:0000256" key="2">
    <source>
        <dbReference type="ARBA" id="ARBA00022833"/>
    </source>
</evidence>
<dbReference type="PROSITE" id="PS00059">
    <property type="entry name" value="ADH_ZINC"/>
    <property type="match status" value="1"/>
</dbReference>
<name>X0XBA1_9ZZZZ</name>
<comment type="caution">
    <text evidence="6">The sequence shown here is derived from an EMBL/GenBank/DDBJ whole genome shotgun (WGS) entry which is preliminary data.</text>
</comment>
<keyword evidence="1" id="KW-0479">Metal-binding</keyword>
<feature type="non-terminal residue" evidence="6">
    <location>
        <position position="251"/>
    </location>
</feature>
<evidence type="ECO:0000259" key="5">
    <source>
        <dbReference type="Pfam" id="PF08240"/>
    </source>
</evidence>
<dbReference type="Gene3D" id="3.90.180.10">
    <property type="entry name" value="Medium-chain alcohol dehydrogenases, catalytic domain"/>
    <property type="match status" value="1"/>
</dbReference>
<feature type="domain" description="Alcohol dehydrogenase-like N-terminal" evidence="5">
    <location>
        <begin position="3"/>
        <end position="65"/>
    </location>
</feature>
<dbReference type="InterPro" id="IPR013154">
    <property type="entry name" value="ADH-like_N"/>
</dbReference>
<dbReference type="PANTHER" id="PTHR43401:SF2">
    <property type="entry name" value="L-THREONINE 3-DEHYDROGENASE"/>
    <property type="match status" value="1"/>
</dbReference>